<feature type="compositionally biased region" description="Low complexity" evidence="1">
    <location>
        <begin position="1254"/>
        <end position="1266"/>
    </location>
</feature>
<feature type="region of interest" description="Disordered" evidence="1">
    <location>
        <begin position="214"/>
        <end position="448"/>
    </location>
</feature>
<feature type="compositionally biased region" description="Basic and acidic residues" evidence="1">
    <location>
        <begin position="571"/>
        <end position="580"/>
    </location>
</feature>
<feature type="region of interest" description="Disordered" evidence="1">
    <location>
        <begin position="1254"/>
        <end position="1276"/>
    </location>
</feature>
<evidence type="ECO:0000313" key="2">
    <source>
        <dbReference type="EMBL" id="KAF6757713.1"/>
    </source>
</evidence>
<feature type="region of interest" description="Disordered" evidence="1">
    <location>
        <begin position="476"/>
        <end position="511"/>
    </location>
</feature>
<feature type="region of interest" description="Disordered" evidence="1">
    <location>
        <begin position="1294"/>
        <end position="1325"/>
    </location>
</feature>
<organism evidence="2 3">
    <name type="scientific">Ephemerocybe angulata</name>
    <dbReference type="NCBI Taxonomy" id="980116"/>
    <lineage>
        <taxon>Eukaryota</taxon>
        <taxon>Fungi</taxon>
        <taxon>Dikarya</taxon>
        <taxon>Basidiomycota</taxon>
        <taxon>Agaricomycotina</taxon>
        <taxon>Agaricomycetes</taxon>
        <taxon>Agaricomycetidae</taxon>
        <taxon>Agaricales</taxon>
        <taxon>Agaricineae</taxon>
        <taxon>Psathyrellaceae</taxon>
        <taxon>Ephemerocybe</taxon>
    </lineage>
</organism>
<name>A0A8H6M6L2_9AGAR</name>
<feature type="compositionally biased region" description="Acidic residues" evidence="1">
    <location>
        <begin position="145"/>
        <end position="161"/>
    </location>
</feature>
<protein>
    <submittedName>
        <fullName evidence="2">Uncharacterized protein</fullName>
    </submittedName>
</protein>
<comment type="caution">
    <text evidence="2">The sequence shown here is derived from an EMBL/GenBank/DDBJ whole genome shotgun (WGS) entry which is preliminary data.</text>
</comment>
<feature type="compositionally biased region" description="Polar residues" evidence="1">
    <location>
        <begin position="310"/>
        <end position="319"/>
    </location>
</feature>
<feature type="compositionally biased region" description="Acidic residues" evidence="1">
    <location>
        <begin position="586"/>
        <end position="606"/>
    </location>
</feature>
<feature type="region of interest" description="Disordered" evidence="1">
    <location>
        <begin position="1011"/>
        <end position="1155"/>
    </location>
</feature>
<feature type="compositionally biased region" description="Basic and acidic residues" evidence="1">
    <location>
        <begin position="415"/>
        <end position="424"/>
    </location>
</feature>
<feature type="compositionally biased region" description="Acidic residues" evidence="1">
    <location>
        <begin position="496"/>
        <end position="506"/>
    </location>
</feature>
<feature type="compositionally biased region" description="Basic and acidic residues" evidence="1">
    <location>
        <begin position="527"/>
        <end position="556"/>
    </location>
</feature>
<feature type="compositionally biased region" description="Acidic residues" evidence="1">
    <location>
        <begin position="740"/>
        <end position="758"/>
    </location>
</feature>
<proteinExistence type="predicted"/>
<feature type="compositionally biased region" description="Polar residues" evidence="1">
    <location>
        <begin position="429"/>
        <end position="439"/>
    </location>
</feature>
<feature type="compositionally biased region" description="Polar residues" evidence="1">
    <location>
        <begin position="1146"/>
        <end position="1155"/>
    </location>
</feature>
<feature type="region of interest" description="Disordered" evidence="1">
    <location>
        <begin position="1"/>
        <end position="93"/>
    </location>
</feature>
<feature type="compositionally biased region" description="Basic and acidic residues" evidence="1">
    <location>
        <begin position="1084"/>
        <end position="1095"/>
    </location>
</feature>
<dbReference type="OrthoDB" id="3258279at2759"/>
<feature type="compositionally biased region" description="Acidic residues" evidence="1">
    <location>
        <begin position="405"/>
        <end position="414"/>
    </location>
</feature>
<sequence>MAENRHPGGEPDSAYQIRTAFSSMTVGTPQQQQPLPKLDLASLKKPRSKNNKNKIDSSPFKKRTSAAIAEPKPMSGDRMFNVAGSTGSGAQGYSNHELVHEEQAGQTLTVNVDTTRTQLISPPPEEMLRRNQQRLPPLFTPSLLADDDAQPTPTDEQEYEAEATTRERPRSRRRPCLRRRRRDLEGNLGDVASTSTLSGTGTGLYVWGAGCSYESVEGSEGKGERAGAELASEEEHVPPLRVRLFRPSTSTEDVRESAGAGAVGSVGKARAGRKKPPIPPYEPPGDVFTPPREVTVSPPHTEARRRNRQAPRSSTSRTQAHTEDEDDPLLLSSEAEEMQMALETPGPRWVQQRTPKGKSSSRKTPLDKSTARSTGRRKKVALTPGSARKTVRLESTSVTEAAEVVLEEELDDIEEKPKERKTPDEGNYDWTQGHTQPMESTEDSMMHMDEGDEEVEPVAVGLLDFDAALKAHASVSTLNGSPHDGKPGASASWSDSDSEDELDALGELEGRGEYTGRWRMLKVRVKADPPSEATELRMEEWGRPISPIDKDGREVPPDDDLAEALDEVKEMREEEMERAWDAAVEGMEEDADVLEHEGGEEEEEEEVVRLSTSLEPEDDVPVHPDAPATPAQPFENSSSPYQFHTHYQTSSSHSRSKSQDQTKPLFNSRYQPSYEDDSHREEEEEAQDPVTPLPAARRASAPHKFFDFDRRAPITPVNVQQSQPEYEEHFTPLKKGSAELDVEDEEAQEEGGDDASDLEDLDLGMVKIVSADPRAAARAAAILKQYDYECFTKLSMKQRKEKERRQRRYSSLDDFSQDSRRRNLLGSGIGKSGARDVAEREKARLRQRRSMGVVGERVVIPGSPSVTLPELGTTPMSPLRSQVGAGDGGMRVEEEERTPAGLNTPVQGGERFAVPPAIAAWNVSVGSRSPGERAWTKEEWKLLDSCLTDERMGEGHGGYSPYTQELKEVDEVSVDDVVERFVQAVGGKDVVNGYGSAWSLDVMKQRVRALQNKQRAGNVAPPSTPSAATPSTTERVLGGDKRRASMDVPDFTPLGRRAPPPRKSRPLPALKTTDNAPFATLAGTDRRNEVIHAEVEEMSGQQGETSVEVEPEQASSEPFPSVEQDPADPPVEQPILETPKPRDTSDSSFKTPSTTLGKKIKGIFFSYMPTLSKTAPPPRRQPREAQPGLPLPPPEVLHKNRGPVATPAKAPLPKPKHPKELVELHPVAPAPKPSMIPRWNKCSAPSRLVQLNHVSPVPAPGAAGAPKPRRSSGASVKDLVRGFEEIKKVEEEEVRRSYSRSGRRSGEKVFAAPGTLMGLSRPGWK</sequence>
<dbReference type="Proteomes" id="UP000521943">
    <property type="component" value="Unassembled WGS sequence"/>
</dbReference>
<feature type="compositionally biased region" description="Basic residues" evidence="1">
    <location>
        <begin position="169"/>
        <end position="181"/>
    </location>
</feature>
<dbReference type="EMBL" id="JACGCI010000021">
    <property type="protein sequence ID" value="KAF6757713.1"/>
    <property type="molecule type" value="Genomic_DNA"/>
</dbReference>
<feature type="compositionally biased region" description="Basic and acidic residues" evidence="1">
    <location>
        <begin position="833"/>
        <end position="844"/>
    </location>
</feature>
<reference evidence="2 3" key="1">
    <citation type="submission" date="2020-07" db="EMBL/GenBank/DDBJ databases">
        <title>Comparative genomics of pyrophilous fungi reveals a link between fire events and developmental genes.</title>
        <authorList>
            <consortium name="DOE Joint Genome Institute"/>
            <person name="Steindorff A.S."/>
            <person name="Carver A."/>
            <person name="Calhoun S."/>
            <person name="Stillman K."/>
            <person name="Liu H."/>
            <person name="Lipzen A."/>
            <person name="Pangilinan J."/>
            <person name="Labutti K."/>
            <person name="Bruns T.D."/>
            <person name="Grigoriev I.V."/>
        </authorList>
    </citation>
    <scope>NUCLEOTIDE SEQUENCE [LARGE SCALE GENOMIC DNA]</scope>
    <source>
        <strain evidence="2 3">CBS 144469</strain>
    </source>
</reference>
<feature type="region of interest" description="Disordered" evidence="1">
    <location>
        <begin position="105"/>
        <end position="201"/>
    </location>
</feature>
<feature type="compositionally biased region" description="Low complexity" evidence="1">
    <location>
        <begin position="257"/>
        <end position="269"/>
    </location>
</feature>
<feature type="compositionally biased region" description="Low complexity" evidence="1">
    <location>
        <begin position="29"/>
        <end position="40"/>
    </location>
</feature>
<keyword evidence="3" id="KW-1185">Reference proteome</keyword>
<feature type="compositionally biased region" description="Polar residues" evidence="1">
    <location>
        <begin position="105"/>
        <end position="120"/>
    </location>
</feature>
<feature type="region of interest" description="Disordered" evidence="1">
    <location>
        <begin position="527"/>
        <end position="559"/>
    </location>
</feature>
<feature type="region of interest" description="Disordered" evidence="1">
    <location>
        <begin position="571"/>
        <end position="758"/>
    </location>
</feature>
<gene>
    <name evidence="2" type="ORF">DFP72DRAFT_890481</name>
</gene>
<feature type="region of interest" description="Disordered" evidence="1">
    <location>
        <begin position="865"/>
        <end position="887"/>
    </location>
</feature>
<feature type="region of interest" description="Disordered" evidence="1">
    <location>
        <begin position="1168"/>
        <end position="1219"/>
    </location>
</feature>
<evidence type="ECO:0000256" key="1">
    <source>
        <dbReference type="SAM" id="MobiDB-lite"/>
    </source>
</evidence>
<evidence type="ECO:0000313" key="3">
    <source>
        <dbReference type="Proteomes" id="UP000521943"/>
    </source>
</evidence>
<feature type="region of interest" description="Disordered" evidence="1">
    <location>
        <begin position="821"/>
        <end position="844"/>
    </location>
</feature>
<feature type="compositionally biased region" description="Basic and acidic residues" evidence="1">
    <location>
        <begin position="219"/>
        <end position="238"/>
    </location>
</feature>
<accession>A0A8H6M6L2</accession>
<feature type="compositionally biased region" description="Low complexity" evidence="1">
    <location>
        <begin position="644"/>
        <end position="653"/>
    </location>
</feature>
<feature type="compositionally biased region" description="Polar residues" evidence="1">
    <location>
        <begin position="19"/>
        <end position="28"/>
    </location>
</feature>